<keyword evidence="4" id="KW-0963">Cytoplasm</keyword>
<evidence type="ECO:0000256" key="1">
    <source>
        <dbReference type="ARBA" id="ARBA00007796"/>
    </source>
</evidence>
<feature type="compositionally biased region" description="Basic and acidic residues" evidence="6">
    <location>
        <begin position="45"/>
        <end position="68"/>
    </location>
</feature>
<dbReference type="GO" id="GO:0005737">
    <property type="term" value="C:cytoplasm"/>
    <property type="evidence" value="ECO:0007669"/>
    <property type="project" value="UniProtKB-SubCell"/>
</dbReference>
<organism evidence="7 8">
    <name type="scientific">Labeo rohita</name>
    <name type="common">Indian major carp</name>
    <name type="synonym">Cyprinus rohita</name>
    <dbReference type="NCBI Taxonomy" id="84645"/>
    <lineage>
        <taxon>Eukaryota</taxon>
        <taxon>Metazoa</taxon>
        <taxon>Chordata</taxon>
        <taxon>Craniata</taxon>
        <taxon>Vertebrata</taxon>
        <taxon>Euteleostomi</taxon>
        <taxon>Actinopterygii</taxon>
        <taxon>Neopterygii</taxon>
        <taxon>Teleostei</taxon>
        <taxon>Ostariophysi</taxon>
        <taxon>Cypriniformes</taxon>
        <taxon>Cyprinidae</taxon>
        <taxon>Labeoninae</taxon>
        <taxon>Labeonini</taxon>
        <taxon>Labeo</taxon>
    </lineage>
</organism>
<dbReference type="GO" id="GO:0017124">
    <property type="term" value="F:SH3 domain binding"/>
    <property type="evidence" value="ECO:0007669"/>
    <property type="project" value="UniProtKB-UniRule"/>
</dbReference>
<comment type="caution">
    <text evidence="7">The sequence shown here is derived from an EMBL/GenBank/DDBJ whole genome shotgun (WGS) entry which is preliminary data.</text>
</comment>
<keyword evidence="8" id="KW-1185">Reference proteome</keyword>
<dbReference type="GO" id="GO:0005085">
    <property type="term" value="F:guanyl-nucleotide exchange factor activity"/>
    <property type="evidence" value="ECO:0007669"/>
    <property type="project" value="UniProtKB-UniRule"/>
</dbReference>
<name>A0A498MIL5_LABRO</name>
<dbReference type="InterPro" id="IPR007940">
    <property type="entry name" value="SH3BP5"/>
</dbReference>
<dbReference type="PANTHER" id="PTHR19423">
    <property type="entry name" value="SH3 DOMAIN-BINDING PROTEIN 5"/>
    <property type="match status" value="1"/>
</dbReference>
<comment type="domain">
    <text evidence="4">The N-terminal half of the protein mediates interaction with RAB11A and functions as guanine nucleotide exchange factor. Four long alpha-helices (interrupted by a central kink) assemble into coiled coils, giving rise to a 'V' shape.</text>
</comment>
<feature type="region of interest" description="Disordered" evidence="6">
    <location>
        <begin position="1"/>
        <end position="68"/>
    </location>
</feature>
<dbReference type="GO" id="GO:0035556">
    <property type="term" value="P:intracellular signal transduction"/>
    <property type="evidence" value="ECO:0007669"/>
    <property type="project" value="UniProtKB-UniRule"/>
</dbReference>
<dbReference type="AlphaFoldDB" id="A0A498MIL5"/>
<evidence type="ECO:0000256" key="2">
    <source>
        <dbReference type="ARBA" id="ARBA00022658"/>
    </source>
</evidence>
<keyword evidence="3 4" id="KW-0175">Coiled coil</keyword>
<keyword evidence="2 4" id="KW-0344">Guanine-nucleotide releasing factor</keyword>
<dbReference type="EMBL" id="QBIY01012702">
    <property type="protein sequence ID" value="RXN18736.1"/>
    <property type="molecule type" value="Genomic_DNA"/>
</dbReference>
<sequence length="390" mass="44056">MDPAVLRESPAGSGAPSVEERGGNQPEEVTDDSREADGESEETEMERSKCQDDNSLHGKLNEEELDPRIQEELERLNEASEEINKMELELQAQQETQKAALSFERAVSMHSAAREMVHVAEQGLTAVKTMDPTWQEMLNHATSKVNEAEEERIKSEREHMRVTQLCQEAEARVQELQKSLKRSIIKSKSYFELKAQFNDILEEHKSRILQLEERISKAKLNYSSTLRHLEQISEEIHAQREQDQTKNGPIKTCGGRSPPVGAETVNDTGTEGTACGGYPRPKDWADRKEGVANTREWVEMHQNSRWVDMGRAEVTRSGSDSLSIVSLQTIISDLEKCDSVEHLGRLSSDVSLSGEEGERDGMENVKKTVWQRTADISEEFLKQHIRSVSL</sequence>
<evidence type="ECO:0000256" key="6">
    <source>
        <dbReference type="SAM" id="MobiDB-lite"/>
    </source>
</evidence>
<evidence type="ECO:0000256" key="3">
    <source>
        <dbReference type="ARBA" id="ARBA00023054"/>
    </source>
</evidence>
<proteinExistence type="inferred from homology"/>
<reference evidence="7" key="1">
    <citation type="submission" date="2018-03" db="EMBL/GenBank/DDBJ databases">
        <title>Draft genome sequence of Rohu Carp (Labeo rohita).</title>
        <authorList>
            <person name="Das P."/>
            <person name="Kushwaha B."/>
            <person name="Joshi C.G."/>
            <person name="Kumar D."/>
            <person name="Nagpure N.S."/>
            <person name="Sahoo L."/>
            <person name="Das S.P."/>
            <person name="Bit A."/>
            <person name="Patnaik S."/>
            <person name="Meher P.K."/>
            <person name="Jayasankar P."/>
            <person name="Koringa P.G."/>
            <person name="Patel N.V."/>
            <person name="Hinsu A.T."/>
            <person name="Kumar R."/>
            <person name="Pandey M."/>
            <person name="Agarwal S."/>
            <person name="Srivastava S."/>
            <person name="Singh M."/>
            <person name="Iquebal M.A."/>
            <person name="Jaiswal S."/>
            <person name="Angadi U.B."/>
            <person name="Kumar N."/>
            <person name="Raza M."/>
            <person name="Shah T.M."/>
            <person name="Rai A."/>
            <person name="Jena J.K."/>
        </authorList>
    </citation>
    <scope>NUCLEOTIDE SEQUENCE [LARGE SCALE GENOMIC DNA]</scope>
    <source>
        <strain evidence="7">DASCIFA01</strain>
        <tissue evidence="7">Testis</tissue>
    </source>
</reference>
<dbReference type="STRING" id="84645.A0A498MIL5"/>
<comment type="subcellular location">
    <subcellularLocation>
        <location evidence="4">Cytoplasm</location>
    </subcellularLocation>
    <text evidence="4">Colocalizes with RAB11A on cytoplasmic vesicle membranes.</text>
</comment>
<accession>A0A498MIL5</accession>
<comment type="similarity">
    <text evidence="1 4">Belongs to the SH3BP5 family.</text>
</comment>
<feature type="coiled-coil region" evidence="5">
    <location>
        <begin position="138"/>
        <end position="221"/>
    </location>
</feature>
<evidence type="ECO:0000256" key="4">
    <source>
        <dbReference type="RuleBase" id="RU369054"/>
    </source>
</evidence>
<comment type="function">
    <text evidence="4">Functions as guanine nucleotide exchange factor (GEF) for RAB11A.</text>
</comment>
<evidence type="ECO:0000313" key="8">
    <source>
        <dbReference type="Proteomes" id="UP000290572"/>
    </source>
</evidence>
<feature type="coiled-coil region" evidence="5">
    <location>
        <begin position="69"/>
        <end position="96"/>
    </location>
</feature>
<dbReference type="Proteomes" id="UP000290572">
    <property type="component" value="Unassembled WGS sequence"/>
</dbReference>
<feature type="region of interest" description="Disordered" evidence="6">
    <location>
        <begin position="238"/>
        <end position="287"/>
    </location>
</feature>
<protein>
    <recommendedName>
        <fullName evidence="4">SH3 domain-binding protein 5</fullName>
        <shortName evidence="4">SH3BP-5</shortName>
    </recommendedName>
</protein>
<comment type="subunit">
    <text evidence="4">Interacts with GDP-bound and nucleotide-free forms of RAB11A.</text>
</comment>
<dbReference type="PANTHER" id="PTHR19423:SF8">
    <property type="entry name" value="SH3 DOMAIN-BINDING PROTEIN 5-LIKE"/>
    <property type="match status" value="1"/>
</dbReference>
<evidence type="ECO:0000313" key="7">
    <source>
        <dbReference type="EMBL" id="RXN18736.1"/>
    </source>
</evidence>
<gene>
    <name evidence="7" type="ORF">ROHU_026029</name>
</gene>
<evidence type="ECO:0000256" key="5">
    <source>
        <dbReference type="SAM" id="Coils"/>
    </source>
</evidence>
<dbReference type="Pfam" id="PF05276">
    <property type="entry name" value="SH3BP5"/>
    <property type="match status" value="1"/>
</dbReference>
<dbReference type="GO" id="GO:0004860">
    <property type="term" value="F:protein kinase inhibitor activity"/>
    <property type="evidence" value="ECO:0007669"/>
    <property type="project" value="TreeGrafter"/>
</dbReference>